<dbReference type="Proteomes" id="UP000509782">
    <property type="component" value="Chromosome"/>
</dbReference>
<gene>
    <name evidence="2" type="ORF">FOC81_00270</name>
</gene>
<dbReference type="InterPro" id="IPR049708">
    <property type="entry name" value="PP0621-like"/>
</dbReference>
<evidence type="ECO:0000313" key="2">
    <source>
        <dbReference type="EMBL" id="QKQ45229.1"/>
    </source>
</evidence>
<evidence type="ECO:0000313" key="3">
    <source>
        <dbReference type="Proteomes" id="UP000509782"/>
    </source>
</evidence>
<dbReference type="AlphaFoldDB" id="A0A6N0JDQ7"/>
<accession>A0A6N0JDQ7</accession>
<reference evidence="2 3" key="1">
    <citation type="submission" date="2020-05" db="EMBL/GenBank/DDBJ databases">
        <title>FDA dAtabase for Regulatory Grade micrObial Sequences (FDA-ARGOS): Supporting development and validation of Infectious Disease Dx tests.</title>
        <authorList>
            <person name="Sproer C."/>
            <person name="Gronow S."/>
            <person name="Severitt S."/>
            <person name="Schroder I."/>
            <person name="Tallon L."/>
            <person name="Sadzewicz L."/>
            <person name="Zhao X."/>
            <person name="Vavikolanu K."/>
            <person name="Mehta A."/>
            <person name="Aluvathingal J."/>
            <person name="Nadendla S."/>
            <person name="Myers T."/>
            <person name="Yan Y."/>
            <person name="Sichtig H."/>
        </authorList>
    </citation>
    <scope>NUCLEOTIDE SEQUENCE [LARGE SCALE GENOMIC DNA]</scope>
    <source>
        <strain evidence="2 3">FDAARGOS_787</strain>
    </source>
</reference>
<feature type="region of interest" description="Disordered" evidence="1">
    <location>
        <begin position="27"/>
        <end position="47"/>
    </location>
</feature>
<dbReference type="NCBIfam" id="NF041023">
    <property type="entry name" value="PP0621_fam"/>
    <property type="match status" value="1"/>
</dbReference>
<protein>
    <recommendedName>
        <fullName evidence="4">Preprotein translocase subunit YajC</fullName>
    </recommendedName>
</protein>
<organism evidence="2 3">
    <name type="scientific">Achromobacter denitrificans</name>
    <name type="common">Alcaligenes denitrificans</name>
    <dbReference type="NCBI Taxonomy" id="32002"/>
    <lineage>
        <taxon>Bacteria</taxon>
        <taxon>Pseudomonadati</taxon>
        <taxon>Pseudomonadota</taxon>
        <taxon>Betaproteobacteria</taxon>
        <taxon>Burkholderiales</taxon>
        <taxon>Alcaligenaceae</taxon>
        <taxon>Achromobacter</taxon>
    </lineage>
</organism>
<proteinExistence type="predicted"/>
<evidence type="ECO:0008006" key="4">
    <source>
        <dbReference type="Google" id="ProtNLM"/>
    </source>
</evidence>
<name>A0A6N0JDQ7_ACHDE</name>
<evidence type="ECO:0000256" key="1">
    <source>
        <dbReference type="SAM" id="MobiDB-lite"/>
    </source>
</evidence>
<dbReference type="EMBL" id="CP054569">
    <property type="protein sequence ID" value="QKQ45229.1"/>
    <property type="molecule type" value="Genomic_DNA"/>
</dbReference>
<sequence length="87" mass="9468">MGKLLFWIFVVIVVLFAARLAGRMAAARQAGPQGGKSSRNPAPQARAPESMVRCAHCGIHLPRSEALLQNGQTWCNAEHARLGPRKH</sequence>
<dbReference type="RefSeq" id="WP_174715506.1">
    <property type="nucleotide sequence ID" value="NZ_CP054569.1"/>
</dbReference>